<dbReference type="SUPFAM" id="SSF54637">
    <property type="entry name" value="Thioesterase/thiol ester dehydrase-isomerase"/>
    <property type="match status" value="1"/>
</dbReference>
<keyword evidence="3" id="KW-1185">Reference proteome</keyword>
<dbReference type="Pfam" id="PF22636">
    <property type="entry name" value="FlK"/>
    <property type="match status" value="1"/>
</dbReference>
<sequence>MRAQARLRRVDGRRLFFDVTVAQQDGSAELARGTVERVVVDRTRFTAAARS</sequence>
<reference evidence="3" key="1">
    <citation type="journal article" date="2019" name="Int. J. Syst. Evol. Microbiol.">
        <title>The Global Catalogue of Microorganisms (GCM) 10K type strain sequencing project: providing services to taxonomists for standard genome sequencing and annotation.</title>
        <authorList>
            <consortium name="The Broad Institute Genomics Platform"/>
            <consortium name="The Broad Institute Genome Sequencing Center for Infectious Disease"/>
            <person name="Wu L."/>
            <person name="Ma J."/>
        </authorList>
    </citation>
    <scope>NUCLEOTIDE SEQUENCE [LARGE SCALE GENOMIC DNA]</scope>
    <source>
        <strain evidence="3">CCUG 63369</strain>
    </source>
</reference>
<dbReference type="InterPro" id="IPR029069">
    <property type="entry name" value="HotDog_dom_sf"/>
</dbReference>
<proteinExistence type="predicted"/>
<comment type="caution">
    <text evidence="2">The sequence shown here is derived from an EMBL/GenBank/DDBJ whole genome shotgun (WGS) entry which is preliminary data.</text>
</comment>
<name>A0ABW3BMM0_9ACTN</name>
<feature type="domain" description="Fluoroacetyl-CoA-specific thioesterase-like" evidence="1">
    <location>
        <begin position="2"/>
        <end position="42"/>
    </location>
</feature>
<gene>
    <name evidence="2" type="ORF">ACFQZU_22500</name>
</gene>
<dbReference type="InterPro" id="IPR054485">
    <property type="entry name" value="FlK-like_dom"/>
</dbReference>
<dbReference type="EMBL" id="JBHTHR010001327">
    <property type="protein sequence ID" value="MFD0804066.1"/>
    <property type="molecule type" value="Genomic_DNA"/>
</dbReference>
<evidence type="ECO:0000313" key="2">
    <source>
        <dbReference type="EMBL" id="MFD0804066.1"/>
    </source>
</evidence>
<dbReference type="Proteomes" id="UP001596956">
    <property type="component" value="Unassembled WGS sequence"/>
</dbReference>
<organism evidence="2 3">
    <name type="scientific">Streptomonospora algeriensis</name>
    <dbReference type="NCBI Taxonomy" id="995084"/>
    <lineage>
        <taxon>Bacteria</taxon>
        <taxon>Bacillati</taxon>
        <taxon>Actinomycetota</taxon>
        <taxon>Actinomycetes</taxon>
        <taxon>Streptosporangiales</taxon>
        <taxon>Nocardiopsidaceae</taxon>
        <taxon>Streptomonospora</taxon>
    </lineage>
</organism>
<evidence type="ECO:0000313" key="3">
    <source>
        <dbReference type="Proteomes" id="UP001596956"/>
    </source>
</evidence>
<protein>
    <recommendedName>
        <fullName evidence="1">Fluoroacetyl-CoA-specific thioesterase-like domain-containing protein</fullName>
    </recommendedName>
</protein>
<evidence type="ECO:0000259" key="1">
    <source>
        <dbReference type="Pfam" id="PF22636"/>
    </source>
</evidence>
<dbReference type="Gene3D" id="3.10.129.10">
    <property type="entry name" value="Hotdog Thioesterase"/>
    <property type="match status" value="1"/>
</dbReference>
<accession>A0ABW3BMM0</accession>